<dbReference type="InterPro" id="IPR016181">
    <property type="entry name" value="Acyl_CoA_acyltransferase"/>
</dbReference>
<dbReference type="Proteomes" id="UP000198855">
    <property type="component" value="Unassembled WGS sequence"/>
</dbReference>
<dbReference type="EMBL" id="FOMT01000003">
    <property type="protein sequence ID" value="SFE49118.1"/>
    <property type="molecule type" value="Genomic_DNA"/>
</dbReference>
<dbReference type="PANTHER" id="PTHR43420">
    <property type="entry name" value="ACETYLTRANSFERASE"/>
    <property type="match status" value="1"/>
</dbReference>
<evidence type="ECO:0000313" key="5">
    <source>
        <dbReference type="Proteomes" id="UP000198855"/>
    </source>
</evidence>
<evidence type="ECO:0000259" key="3">
    <source>
        <dbReference type="PROSITE" id="PS51186"/>
    </source>
</evidence>
<evidence type="ECO:0000256" key="1">
    <source>
        <dbReference type="ARBA" id="ARBA00022679"/>
    </source>
</evidence>
<dbReference type="AlphaFoldDB" id="A0A1I2AZP9"/>
<dbReference type="PROSITE" id="PS51186">
    <property type="entry name" value="GNAT"/>
    <property type="match status" value="1"/>
</dbReference>
<dbReference type="Gene3D" id="3.40.630.30">
    <property type="match status" value="1"/>
</dbReference>
<feature type="domain" description="N-acetyltransferase" evidence="3">
    <location>
        <begin position="3"/>
        <end position="150"/>
    </location>
</feature>
<proteinExistence type="predicted"/>
<dbReference type="OrthoDB" id="4228396at2"/>
<dbReference type="SUPFAM" id="SSF55729">
    <property type="entry name" value="Acyl-CoA N-acyltransferases (Nat)"/>
    <property type="match status" value="1"/>
</dbReference>
<gene>
    <name evidence="4" type="ORF">SAMN05216378_3305</name>
</gene>
<sequence length="301" mass="33412">MTITFRPLSELPIKEVSELWNQAFEGYFVPAAIPLERFISRTATEGLSLEHSFACYVDGEPAGLVMNGFREQEDRKLAWNGGTAIVPAFRNKGIGKALMQRNLELYEELGVSQANLEAISQNDNAIRLYEGMGYEQVDRLLILSTEKPIPDMDDTYEHPYQIALGMAAEAARLPLYSPGEVWQADLPSLKDGESVAVFDGGEAAGYALYRRTFSPDGMLTGIVLYRLEVAAGRTDTKDIMLAALHEVWQPGETCRRSAFNIRASHTLLVELLTEMGLTATMEQVLMIRDMSEAEVKIPEGP</sequence>
<dbReference type="InterPro" id="IPR000182">
    <property type="entry name" value="GNAT_dom"/>
</dbReference>
<organism evidence="4 5">
    <name type="scientific">Paenibacillus catalpae</name>
    <dbReference type="NCBI Taxonomy" id="1045775"/>
    <lineage>
        <taxon>Bacteria</taxon>
        <taxon>Bacillati</taxon>
        <taxon>Bacillota</taxon>
        <taxon>Bacilli</taxon>
        <taxon>Bacillales</taxon>
        <taxon>Paenibacillaceae</taxon>
        <taxon>Paenibacillus</taxon>
    </lineage>
</organism>
<evidence type="ECO:0000256" key="2">
    <source>
        <dbReference type="ARBA" id="ARBA00023315"/>
    </source>
</evidence>
<reference evidence="5" key="1">
    <citation type="submission" date="2016-10" db="EMBL/GenBank/DDBJ databases">
        <authorList>
            <person name="Varghese N."/>
            <person name="Submissions S."/>
        </authorList>
    </citation>
    <scope>NUCLEOTIDE SEQUENCE [LARGE SCALE GENOMIC DNA]</scope>
    <source>
        <strain evidence="5">CGMCC 1.10784</strain>
    </source>
</reference>
<dbReference type="Pfam" id="PF00583">
    <property type="entry name" value="Acetyltransf_1"/>
    <property type="match status" value="1"/>
</dbReference>
<evidence type="ECO:0000313" key="4">
    <source>
        <dbReference type="EMBL" id="SFE49118.1"/>
    </source>
</evidence>
<keyword evidence="2" id="KW-0012">Acyltransferase</keyword>
<dbReference type="CDD" id="cd04301">
    <property type="entry name" value="NAT_SF"/>
    <property type="match status" value="1"/>
</dbReference>
<dbReference type="InterPro" id="IPR050680">
    <property type="entry name" value="YpeA/RimI_acetyltransf"/>
</dbReference>
<dbReference type="GO" id="GO:0016747">
    <property type="term" value="F:acyltransferase activity, transferring groups other than amino-acyl groups"/>
    <property type="evidence" value="ECO:0007669"/>
    <property type="project" value="InterPro"/>
</dbReference>
<name>A0A1I2AZP9_9BACL</name>
<keyword evidence="5" id="KW-1185">Reference proteome</keyword>
<dbReference type="RefSeq" id="WP_091187071.1">
    <property type="nucleotide sequence ID" value="NZ_FOMT01000003.1"/>
</dbReference>
<protein>
    <submittedName>
        <fullName evidence="4">Acetyltransferase (GNAT) family protein</fullName>
    </submittedName>
</protein>
<accession>A0A1I2AZP9</accession>
<dbReference type="STRING" id="1045775.SAMN05216378_3305"/>
<keyword evidence="1 4" id="KW-0808">Transferase</keyword>